<evidence type="ECO:0000259" key="2">
    <source>
        <dbReference type="Pfam" id="PF11976"/>
    </source>
</evidence>
<organism evidence="3 4">
    <name type="scientific">Ajellomyces capsulatus</name>
    <name type="common">Darling's disease fungus</name>
    <name type="synonym">Histoplasma capsulatum</name>
    <dbReference type="NCBI Taxonomy" id="5037"/>
    <lineage>
        <taxon>Eukaryota</taxon>
        <taxon>Fungi</taxon>
        <taxon>Dikarya</taxon>
        <taxon>Ascomycota</taxon>
        <taxon>Pezizomycotina</taxon>
        <taxon>Eurotiomycetes</taxon>
        <taxon>Eurotiomycetidae</taxon>
        <taxon>Onygenales</taxon>
        <taxon>Ajellomycetaceae</taxon>
        <taxon>Histoplasma</taxon>
    </lineage>
</organism>
<dbReference type="VEuPathDB" id="FungiDB:I7I52_11839"/>
<reference evidence="3 4" key="1">
    <citation type="submission" date="2021-01" db="EMBL/GenBank/DDBJ databases">
        <title>Chromosome-level genome assembly of a human fungal pathogen reveals clustering of transcriptionally co-regulated genes.</title>
        <authorList>
            <person name="Voorhies M."/>
            <person name="Cohen S."/>
            <person name="Shea T.P."/>
            <person name="Petrus S."/>
            <person name="Munoz J.F."/>
            <person name="Poplawski S."/>
            <person name="Goldman W.E."/>
            <person name="Michael T."/>
            <person name="Cuomo C.A."/>
            <person name="Sil A."/>
            <person name="Beyhan S."/>
        </authorList>
    </citation>
    <scope>NUCLEOTIDE SEQUENCE [LARGE SCALE GENOMIC DNA]</scope>
    <source>
        <strain evidence="3 4">G184AR</strain>
    </source>
</reference>
<feature type="compositionally biased region" description="Basic and acidic residues" evidence="1">
    <location>
        <begin position="1"/>
        <end position="10"/>
    </location>
</feature>
<dbReference type="Pfam" id="PF11976">
    <property type="entry name" value="Rad60-SLD"/>
    <property type="match status" value="1"/>
</dbReference>
<feature type="compositionally biased region" description="Acidic residues" evidence="1">
    <location>
        <begin position="39"/>
        <end position="53"/>
    </location>
</feature>
<evidence type="ECO:0000256" key="1">
    <source>
        <dbReference type="SAM" id="MobiDB-lite"/>
    </source>
</evidence>
<feature type="domain" description="Rad60/SUMO-like" evidence="2">
    <location>
        <begin position="432"/>
        <end position="501"/>
    </location>
</feature>
<gene>
    <name evidence="3" type="ORF">I7I52_11839</name>
</gene>
<dbReference type="AlphaFoldDB" id="A0A8H8CRV3"/>
<feature type="region of interest" description="Disordered" evidence="1">
    <location>
        <begin position="1"/>
        <end position="189"/>
    </location>
</feature>
<dbReference type="InterPro" id="IPR022617">
    <property type="entry name" value="Rad60/SUMO-like_dom"/>
</dbReference>
<dbReference type="Proteomes" id="UP000670092">
    <property type="component" value="Unassembled WGS sequence"/>
</dbReference>
<feature type="region of interest" description="Disordered" evidence="1">
    <location>
        <begin position="338"/>
        <end position="360"/>
    </location>
</feature>
<feature type="compositionally biased region" description="Polar residues" evidence="1">
    <location>
        <begin position="237"/>
        <end position="255"/>
    </location>
</feature>
<feature type="region of interest" description="Disordered" evidence="1">
    <location>
        <begin position="379"/>
        <end position="421"/>
    </location>
</feature>
<comment type="caution">
    <text evidence="3">The sequence shown here is derived from an EMBL/GenBank/DDBJ whole genome shotgun (WGS) entry which is preliminary data.</text>
</comment>
<dbReference type="InterPro" id="IPR029071">
    <property type="entry name" value="Ubiquitin-like_domsf"/>
</dbReference>
<evidence type="ECO:0000313" key="3">
    <source>
        <dbReference type="EMBL" id="KAG5288376.1"/>
    </source>
</evidence>
<dbReference type="Gene3D" id="3.10.20.90">
    <property type="entry name" value="Phosphatidylinositol 3-kinase Catalytic Subunit, Chain A, domain 1"/>
    <property type="match status" value="1"/>
</dbReference>
<dbReference type="EMBL" id="JAEVHI010000006">
    <property type="protein sequence ID" value="KAG5288376.1"/>
    <property type="molecule type" value="Genomic_DNA"/>
</dbReference>
<feature type="compositionally biased region" description="Basic and acidic residues" evidence="1">
    <location>
        <begin position="95"/>
        <end position="110"/>
    </location>
</feature>
<feature type="compositionally biased region" description="Polar residues" evidence="1">
    <location>
        <begin position="168"/>
        <end position="179"/>
    </location>
</feature>
<proteinExistence type="predicted"/>
<feature type="region of interest" description="Disordered" evidence="1">
    <location>
        <begin position="217"/>
        <end position="255"/>
    </location>
</feature>
<evidence type="ECO:0000313" key="4">
    <source>
        <dbReference type="Proteomes" id="UP000670092"/>
    </source>
</evidence>
<dbReference type="SUPFAM" id="SSF54236">
    <property type="entry name" value="Ubiquitin-like"/>
    <property type="match status" value="1"/>
</dbReference>
<feature type="compositionally biased region" description="Acidic residues" evidence="1">
    <location>
        <begin position="391"/>
        <end position="411"/>
    </location>
</feature>
<sequence>MRSFFKKPDWAKSGSSPGQSADFYRRSEQVYTDIISREPEEEGDENEDEDEVDDKQGSQPLQGHRSQETQSRDSKRRRISREESASSTGSQILDSHGREKPGEDLGDIKKMIPATQGQQPPEAMTHTKANSPPNKMNNEPPPAAAAVVELDSDSDEDPLRLESEKTRASQPRNKQLSNHNLDDDNEDTNDGLYEEEEYAQLARKARERARQRLAALANNSGSDTNVAPGGARAAQPLNPNHTITKSTGNTPNRQSQRMEPIVRILITSDIPNTSSLIVQRRLNQDLRDVRRAWCSRQGFDDDMTTSVFLTWKGRRLFDVTTCKSLGVQQEKEKGLLQPLPIRNYYDDDDDDRNSGQDDGSIEVHMEAVTEKLFEEKKRQAIKASQRNSGGSDEDDDDDDDGDDDDDDDNKTDEDGKARAELGAQGKQAVLLLTLKAPGIEHLKIRVNHKTHISSIIRSFREKRGIPAHCAVELLFDGAQLHPDSVVGDNDMADLDAIDVRIK</sequence>
<name>A0A8H8CRV3_AJECA</name>
<accession>A0A8H8CRV3</accession>
<dbReference type="OrthoDB" id="3365399at2759"/>
<protein>
    <submittedName>
        <fullName evidence="3">Ubiquitin-2 like Rad60 SUMO-like domain-containing protein</fullName>
    </submittedName>
</protein>
<feature type="compositionally biased region" description="Basic and acidic residues" evidence="1">
    <location>
        <begin position="157"/>
        <end position="167"/>
    </location>
</feature>